<dbReference type="GO" id="GO:0004519">
    <property type="term" value="F:endonuclease activity"/>
    <property type="evidence" value="ECO:0007669"/>
    <property type="project" value="UniProtKB-KW"/>
</dbReference>
<proteinExistence type="predicted"/>
<reference evidence="2 3" key="1">
    <citation type="submission" date="2019-02" db="EMBL/GenBank/DDBJ databases">
        <title>The Batch Genome Submission of Acinetobacter spp. strains.</title>
        <authorList>
            <person name="Qin J."/>
            <person name="Hu Y."/>
            <person name="Ye H."/>
            <person name="Wei L."/>
            <person name="Feng Y."/>
            <person name="Zong Z."/>
        </authorList>
    </citation>
    <scope>NUCLEOTIDE SEQUENCE [LARGE SCALE GENOMIC DNA]</scope>
    <source>
        <strain evidence="2 3">WCHAP100012</strain>
    </source>
</reference>
<protein>
    <submittedName>
        <fullName evidence="2">HNH endonuclease</fullName>
    </submittedName>
</protein>
<dbReference type="Proteomes" id="UP000294065">
    <property type="component" value="Unassembled WGS sequence"/>
</dbReference>
<name>A0AAE8GDI6_ACIPI</name>
<dbReference type="RefSeq" id="WP_130173918.1">
    <property type="nucleotide sequence ID" value="NZ_SGTH01000007.1"/>
</dbReference>
<feature type="compositionally biased region" description="Polar residues" evidence="1">
    <location>
        <begin position="229"/>
        <end position="239"/>
    </location>
</feature>
<evidence type="ECO:0000313" key="3">
    <source>
        <dbReference type="Proteomes" id="UP000294065"/>
    </source>
</evidence>
<keyword evidence="2" id="KW-0540">Nuclease</keyword>
<keyword evidence="2" id="KW-0378">Hydrolase</keyword>
<accession>A0AAE8GDI6</accession>
<evidence type="ECO:0000313" key="2">
    <source>
        <dbReference type="EMBL" id="RZH26518.1"/>
    </source>
</evidence>
<feature type="region of interest" description="Disordered" evidence="1">
    <location>
        <begin position="227"/>
        <end position="263"/>
    </location>
</feature>
<feature type="compositionally biased region" description="Polar residues" evidence="1">
    <location>
        <begin position="254"/>
        <end position="263"/>
    </location>
</feature>
<feature type="region of interest" description="Disordered" evidence="1">
    <location>
        <begin position="109"/>
        <end position="131"/>
    </location>
</feature>
<sequence length="263" mass="28628">MANAFTASAHLTSTDVVEKLTNSQYESEVPEVERDTYESLSNELSNSKQGAVYLINAAAGIVVGGIGGTAKTTKIDGKDVEVSTAGIGSRDELTKPYDPVQTRNDLEAVHGEENVSSTTVPKKPHQASATRSDVVMDVNGGKAVQVRLEDGSTKMIPYDKRGLAIFDDVVVFTTKIDESKSYSGQMSQATKDMWNVIKDDPIAQSKFTNDQLEQLRLGKKQIDGYTWHHNPQSSPNTMQLVPDEFHSNKAVPHTGQNSLKNGK</sequence>
<keyword evidence="2" id="KW-0255">Endonuclease</keyword>
<dbReference type="AlphaFoldDB" id="A0AAE8GDI6"/>
<dbReference type="Pfam" id="PF12639">
    <property type="entry name" value="Colicin-DNase"/>
    <property type="match status" value="1"/>
</dbReference>
<organism evidence="2 3">
    <name type="scientific">Acinetobacter pittii</name>
    <name type="common">Acinetobacter genomosp. 3</name>
    <dbReference type="NCBI Taxonomy" id="48296"/>
    <lineage>
        <taxon>Bacteria</taxon>
        <taxon>Pseudomonadati</taxon>
        <taxon>Pseudomonadota</taxon>
        <taxon>Gammaproteobacteria</taxon>
        <taxon>Moraxellales</taxon>
        <taxon>Moraxellaceae</taxon>
        <taxon>Acinetobacter</taxon>
        <taxon>Acinetobacter calcoaceticus/baumannii complex</taxon>
    </lineage>
</organism>
<evidence type="ECO:0000256" key="1">
    <source>
        <dbReference type="SAM" id="MobiDB-lite"/>
    </source>
</evidence>
<dbReference type="EMBL" id="SGTH01000007">
    <property type="protein sequence ID" value="RZH26518.1"/>
    <property type="molecule type" value="Genomic_DNA"/>
</dbReference>
<comment type="caution">
    <text evidence="2">The sequence shown here is derived from an EMBL/GenBank/DDBJ whole genome shotgun (WGS) entry which is preliminary data.</text>
</comment>
<gene>
    <name evidence="2" type="ORF">EXD98_15130</name>
</gene>